<evidence type="ECO:0000256" key="1">
    <source>
        <dbReference type="SAM" id="SignalP"/>
    </source>
</evidence>
<feature type="chain" id="PRO_5046864657" evidence="1">
    <location>
        <begin position="21"/>
        <end position="286"/>
    </location>
</feature>
<dbReference type="RefSeq" id="WP_310016088.1">
    <property type="nucleotide sequence ID" value="NZ_JAVDQT010000013.1"/>
</dbReference>
<evidence type="ECO:0000313" key="3">
    <source>
        <dbReference type="Proteomes" id="UP001184614"/>
    </source>
</evidence>
<organism evidence="2 3">
    <name type="scientific">Brucella pseudogrignonensis</name>
    <dbReference type="NCBI Taxonomy" id="419475"/>
    <lineage>
        <taxon>Bacteria</taxon>
        <taxon>Pseudomonadati</taxon>
        <taxon>Pseudomonadota</taxon>
        <taxon>Alphaproteobacteria</taxon>
        <taxon>Hyphomicrobiales</taxon>
        <taxon>Brucellaceae</taxon>
        <taxon>Brucella/Ochrobactrum group</taxon>
        <taxon>Brucella</taxon>
    </lineage>
</organism>
<keyword evidence="1" id="KW-0732">Signal</keyword>
<dbReference type="Proteomes" id="UP001184614">
    <property type="component" value="Unassembled WGS sequence"/>
</dbReference>
<accession>A0ABU1MG88</accession>
<dbReference type="EMBL" id="JAVDQT010000013">
    <property type="protein sequence ID" value="MDR6434616.1"/>
    <property type="molecule type" value="Genomic_DNA"/>
</dbReference>
<name>A0ABU1MG88_9HYPH</name>
<proteinExistence type="predicted"/>
<protein>
    <submittedName>
        <fullName evidence="2">Uncharacterized protein</fullName>
    </submittedName>
</protein>
<comment type="caution">
    <text evidence="2">The sequence shown here is derived from an EMBL/GenBank/DDBJ whole genome shotgun (WGS) entry which is preliminary data.</text>
</comment>
<sequence>MIKRYILSIAGCLLASSVLAQEFPKEFVLHPQLPVATITKSDGIGTAHASIAAQIDRAGAEDWCGNWRPEDQTCVSGLISEHPNAYKASANCQTGEMTDPHGQQVKFDGTHSDDDFQGWFAFKDLKSGKRVGTDNASGGLVLANQWMSLCPYGRPYDELPIENVMTESTYNSDSGETVGHNGQSMRLVHGKDAISYGPHPSSASIKPFSIVFRGMVTYYDNPVKGIAYTFKKGCAPAPYWVQGHVNSEGKIELSGKAPLREKNSCKVIGYTEKSKNANLVFRFEHY</sequence>
<keyword evidence="3" id="KW-1185">Reference proteome</keyword>
<feature type="signal peptide" evidence="1">
    <location>
        <begin position="1"/>
        <end position="20"/>
    </location>
</feature>
<evidence type="ECO:0000313" key="2">
    <source>
        <dbReference type="EMBL" id="MDR6434616.1"/>
    </source>
</evidence>
<reference evidence="2 3" key="1">
    <citation type="submission" date="2023-07" db="EMBL/GenBank/DDBJ databases">
        <title>Sorghum-associated microbial communities from plants grown in Nebraska, USA.</title>
        <authorList>
            <person name="Schachtman D."/>
        </authorList>
    </citation>
    <scope>NUCLEOTIDE SEQUENCE [LARGE SCALE GENOMIC DNA]</scope>
    <source>
        <strain evidence="2 3">DS1730</strain>
    </source>
</reference>
<gene>
    <name evidence="2" type="ORF">J2782_004369</name>
</gene>